<gene>
    <name evidence="4" type="ORF">A6D6_02703</name>
</gene>
<name>A0ABQ6Y6H4_9GAMM</name>
<keyword evidence="1" id="KW-0378">Hydrolase</keyword>
<evidence type="ECO:0000259" key="3">
    <source>
        <dbReference type="Pfam" id="PF03629"/>
    </source>
</evidence>
<feature type="domain" description="Sialate O-acetylesterase" evidence="3">
    <location>
        <begin position="381"/>
        <end position="529"/>
    </location>
</feature>
<dbReference type="SUPFAM" id="SSF52266">
    <property type="entry name" value="SGNH hydrolase"/>
    <property type="match status" value="1"/>
</dbReference>
<protein>
    <recommendedName>
        <fullName evidence="3">Sialate O-acetylesterase domain-containing protein</fullName>
    </recommendedName>
</protein>
<dbReference type="Gene3D" id="3.40.50.1110">
    <property type="entry name" value="SGNH hydrolase"/>
    <property type="match status" value="1"/>
</dbReference>
<dbReference type="InterPro" id="IPR005181">
    <property type="entry name" value="SASA"/>
</dbReference>
<comment type="caution">
    <text evidence="4">The sequence shown here is derived from an EMBL/GenBank/DDBJ whole genome shotgun (WGS) entry which is preliminary data.</text>
</comment>
<dbReference type="InterPro" id="IPR036514">
    <property type="entry name" value="SGNH_hydro_sf"/>
</dbReference>
<reference evidence="4 5" key="1">
    <citation type="submission" date="2012-09" db="EMBL/GenBank/DDBJ databases">
        <title>Genome Sequence of alkane-degrading Bacterium Alcanivorax sp. 6-D-6.</title>
        <authorList>
            <person name="Lai Q."/>
            <person name="Shao Z."/>
        </authorList>
    </citation>
    <scope>NUCLEOTIDE SEQUENCE [LARGE SCALE GENOMIC DNA]</scope>
    <source>
        <strain evidence="4 5">6-D-6</strain>
    </source>
</reference>
<sequence length="667" mass="70280">MTTYNTGNPLGSPDPRDLYDNAENLDEAVNSDAETWQDRLGVTRPTLKRLERDFPNAGLDADRAEDARAGAETAEQRAITEASRSESAADAAEQFALAAQAGAEIYGTVNEGMSGTTDGDFLFVAGADDQFIALYRHDPGDVATFISAGPSVGYVRRVDSDLQEIRIPQSKYTGAGILVPLFSDASGRVLIGVDKAAGTVFVAGQIDAQSAKMLSREVMGEGGMSGYIGAGPVYPVLTDASGRVLIGVERDSGNLIGAFPSITSRGSAPDLPLDEPVESRSVNQMLFYGQSLSVGAAAGSVISAAQPYNNITFQGGPRAWDGADWDFGPFKPLVEDDVSPAPDGSTNRKETPCSGAANCASSMLALDGIGPTDHVILSSTAGHGGYRIDQLEKGAAWYPNLMGHISGAHNLEADHALHALCWMQGEQDVVAGTDGALYESKLSQLRTDIESDARGITAQMSPVYMITYQLSYGATTHPGIALAQLSLANSDPHVFLSTPTYHIPHAPDDVHLTAVGYKWIGAYFGRAYSRIVAGYQPQWINPVSATIRGSRVRVRFSVPVLPLVLDVDQLALTTDFGFRVLDDGAGAAIDSVSVDGTDVLIDLAAPPVGAVVVRYGLDYLGAGLSITNGGSGNLRDSSADTISIAGQDYPLWNVCPHFQLSAVILGE</sequence>
<evidence type="ECO:0000256" key="1">
    <source>
        <dbReference type="ARBA" id="ARBA00022801"/>
    </source>
</evidence>
<feature type="region of interest" description="Disordered" evidence="2">
    <location>
        <begin position="1"/>
        <end position="20"/>
    </location>
</feature>
<feature type="region of interest" description="Disordered" evidence="2">
    <location>
        <begin position="52"/>
        <end position="73"/>
    </location>
</feature>
<dbReference type="Pfam" id="PF03629">
    <property type="entry name" value="SASA"/>
    <property type="match status" value="1"/>
</dbReference>
<dbReference type="EMBL" id="AQPF01000023">
    <property type="protein sequence ID" value="KAF0804939.1"/>
    <property type="molecule type" value="Genomic_DNA"/>
</dbReference>
<evidence type="ECO:0000256" key="2">
    <source>
        <dbReference type="SAM" id="MobiDB-lite"/>
    </source>
</evidence>
<accession>A0ABQ6Y6H4</accession>
<keyword evidence="5" id="KW-1185">Reference proteome</keyword>
<dbReference type="Proteomes" id="UP000771797">
    <property type="component" value="Unassembled WGS sequence"/>
</dbReference>
<proteinExistence type="predicted"/>
<evidence type="ECO:0000313" key="4">
    <source>
        <dbReference type="EMBL" id="KAF0804939.1"/>
    </source>
</evidence>
<evidence type="ECO:0000313" key="5">
    <source>
        <dbReference type="Proteomes" id="UP000771797"/>
    </source>
</evidence>
<feature type="compositionally biased region" description="Basic and acidic residues" evidence="2">
    <location>
        <begin position="52"/>
        <end position="69"/>
    </location>
</feature>
<organism evidence="4 5">
    <name type="scientific">Alcanivorax xiamenensis</name>
    <dbReference type="NCBI Taxonomy" id="1177156"/>
    <lineage>
        <taxon>Bacteria</taxon>
        <taxon>Pseudomonadati</taxon>
        <taxon>Pseudomonadota</taxon>
        <taxon>Gammaproteobacteria</taxon>
        <taxon>Oceanospirillales</taxon>
        <taxon>Alcanivoracaceae</taxon>
        <taxon>Alcanivorax</taxon>
    </lineage>
</organism>
<dbReference type="RefSeq" id="WP_159661045.1">
    <property type="nucleotide sequence ID" value="NZ_AQPF01000023.1"/>
</dbReference>